<evidence type="ECO:0000256" key="2">
    <source>
        <dbReference type="ARBA" id="ARBA00006656"/>
    </source>
</evidence>
<feature type="compositionally biased region" description="Basic and acidic residues" evidence="9">
    <location>
        <begin position="29"/>
        <end position="41"/>
    </location>
</feature>
<accession>A0A183SQY8</accession>
<comment type="similarity">
    <text evidence="2 8">Belongs to the TGF-beta family.</text>
</comment>
<dbReference type="OrthoDB" id="5987191at2759"/>
<dbReference type="SMART" id="SM00204">
    <property type="entry name" value="TGFB"/>
    <property type="match status" value="1"/>
</dbReference>
<evidence type="ECO:0000256" key="1">
    <source>
        <dbReference type="ARBA" id="ARBA00004613"/>
    </source>
</evidence>
<dbReference type="Pfam" id="PF00019">
    <property type="entry name" value="TGF_beta"/>
    <property type="match status" value="1"/>
</dbReference>
<evidence type="ECO:0000256" key="3">
    <source>
        <dbReference type="ARBA" id="ARBA00022525"/>
    </source>
</evidence>
<sequence>MTLRRAPRSLTLSEQEDRKPTATWQWRESPPDGRTKGEQRRPRVNMSSLEVQTRLLTNRKTVILAALLPFLSLLPSGIFAHRRQNNQPISPTSVWQRSEGGIDWVPGPGQLLMASGLPHRFKTYDDVRRYFEQLRRRSQRAPKQTVDSQVPAYMLRLRERHTREWSNFSQFQEVPAERRLGPITTIRHHRLQASTTRSFNGRILGSDESRTSNNGSSVHQLTFRVARMPRDESLVEGSLRLPYTLISGKTRGPLTKFPTSSIPVRVSVGLLMPGTNFLDSPSACRIAFEREAQGIDAATDGEESGIRGWLNIPLPGSALHLLLRAGNLHRRSLTLRVDVHRVRTQSADFLNAAFVEHSPDRSPHIITFHRTKKNDLQRRSRRRQRDVESSEGESDLELPTVNGTLQSRHTPSPYGGSRLPTSAGGERGRRRRRRLRNPQRQRWQKFDRFHFSQQYVQSTCRRHDLTVDFGSIGWSKFILAPSNYDAGYCFGFCPFPLSAHFNATNHGLMLYLLSMLNTTNIPSPCCVPLSFKPQSLLFFEHGDVVLKSFENMAVDRCGCR</sequence>
<dbReference type="GO" id="GO:0005125">
    <property type="term" value="F:cytokine activity"/>
    <property type="evidence" value="ECO:0007669"/>
    <property type="project" value="TreeGrafter"/>
</dbReference>
<evidence type="ECO:0000313" key="11">
    <source>
        <dbReference type="EMBL" id="VDL93021.1"/>
    </source>
</evidence>
<evidence type="ECO:0000256" key="8">
    <source>
        <dbReference type="RuleBase" id="RU000354"/>
    </source>
</evidence>
<gene>
    <name evidence="11" type="ORF">SSLN_LOCUS6636</name>
</gene>
<dbReference type="STRING" id="70667.A0A183SQY8"/>
<keyword evidence="6" id="KW-1015">Disulfide bond</keyword>
<dbReference type="InterPro" id="IPR017948">
    <property type="entry name" value="TGFb_CS"/>
</dbReference>
<dbReference type="SUPFAM" id="SSF57501">
    <property type="entry name" value="Cystine-knot cytokines"/>
    <property type="match status" value="1"/>
</dbReference>
<dbReference type="PROSITE" id="PS51362">
    <property type="entry name" value="TGF_BETA_2"/>
    <property type="match status" value="1"/>
</dbReference>
<dbReference type="PANTHER" id="PTHR11848:SF263">
    <property type="entry name" value="PROTEIN DECAPENTAPLEGIC"/>
    <property type="match status" value="1"/>
</dbReference>
<comment type="subcellular location">
    <subcellularLocation>
        <location evidence="1">Secreted</location>
    </subcellularLocation>
</comment>
<reference evidence="11 12" key="2">
    <citation type="submission" date="2018-11" db="EMBL/GenBank/DDBJ databases">
        <authorList>
            <consortium name="Pathogen Informatics"/>
        </authorList>
    </citation>
    <scope>NUCLEOTIDE SEQUENCE [LARGE SCALE GENOMIC DNA]</scope>
    <source>
        <strain evidence="11 12">NST_G2</strain>
    </source>
</reference>
<keyword evidence="3" id="KW-0964">Secreted</keyword>
<keyword evidence="5 8" id="KW-0339">Growth factor</keyword>
<keyword evidence="7" id="KW-0325">Glycoprotein</keyword>
<dbReference type="CDD" id="cd13756">
    <property type="entry name" value="TGF_beta_BMPs_GDFs"/>
    <property type="match status" value="1"/>
</dbReference>
<evidence type="ECO:0000256" key="6">
    <source>
        <dbReference type="ARBA" id="ARBA00023157"/>
    </source>
</evidence>
<reference evidence="13" key="1">
    <citation type="submission" date="2016-06" db="UniProtKB">
        <authorList>
            <consortium name="WormBaseParasite"/>
        </authorList>
    </citation>
    <scope>IDENTIFICATION</scope>
</reference>
<dbReference type="Proteomes" id="UP000275846">
    <property type="component" value="Unassembled WGS sequence"/>
</dbReference>
<feature type="compositionally biased region" description="Basic residues" evidence="9">
    <location>
        <begin position="428"/>
        <end position="439"/>
    </location>
</feature>
<dbReference type="EMBL" id="UYSU01033786">
    <property type="protein sequence ID" value="VDL93021.1"/>
    <property type="molecule type" value="Genomic_DNA"/>
</dbReference>
<dbReference type="PANTHER" id="PTHR11848">
    <property type="entry name" value="TGF-BETA FAMILY"/>
    <property type="match status" value="1"/>
</dbReference>
<dbReference type="WBParaSite" id="SSLN_0000684501-mRNA-1">
    <property type="protein sequence ID" value="SSLN_0000684501-mRNA-1"/>
    <property type="gene ID" value="SSLN_0000684501"/>
</dbReference>
<evidence type="ECO:0000256" key="7">
    <source>
        <dbReference type="ARBA" id="ARBA00023180"/>
    </source>
</evidence>
<dbReference type="Gene3D" id="2.10.90.10">
    <property type="entry name" value="Cystine-knot cytokines"/>
    <property type="match status" value="1"/>
</dbReference>
<feature type="domain" description="TGF-beta family profile" evidence="10">
    <location>
        <begin position="440"/>
        <end position="560"/>
    </location>
</feature>
<proteinExistence type="inferred from homology"/>
<dbReference type="GO" id="GO:0005615">
    <property type="term" value="C:extracellular space"/>
    <property type="evidence" value="ECO:0007669"/>
    <property type="project" value="TreeGrafter"/>
</dbReference>
<feature type="region of interest" description="Disordered" evidence="9">
    <location>
        <begin position="364"/>
        <end position="439"/>
    </location>
</feature>
<dbReference type="PROSITE" id="PS00250">
    <property type="entry name" value="TGF_BETA_1"/>
    <property type="match status" value="1"/>
</dbReference>
<keyword evidence="12" id="KW-1185">Reference proteome</keyword>
<dbReference type="InterPro" id="IPR015615">
    <property type="entry name" value="TGF-beta-rel"/>
</dbReference>
<evidence type="ECO:0000256" key="5">
    <source>
        <dbReference type="ARBA" id="ARBA00023030"/>
    </source>
</evidence>
<evidence type="ECO:0000256" key="9">
    <source>
        <dbReference type="SAM" id="MobiDB-lite"/>
    </source>
</evidence>
<dbReference type="AlphaFoldDB" id="A0A183SQY8"/>
<feature type="compositionally biased region" description="Polar residues" evidence="9">
    <location>
        <begin position="401"/>
        <end position="410"/>
    </location>
</feature>
<dbReference type="InterPro" id="IPR001839">
    <property type="entry name" value="TGF-b_C"/>
</dbReference>
<keyword evidence="4" id="KW-0732">Signal</keyword>
<feature type="region of interest" description="Disordered" evidence="9">
    <location>
        <begin position="1"/>
        <end position="45"/>
    </location>
</feature>
<dbReference type="GO" id="GO:0008083">
    <property type="term" value="F:growth factor activity"/>
    <property type="evidence" value="ECO:0007669"/>
    <property type="project" value="UniProtKB-KW"/>
</dbReference>
<evidence type="ECO:0000313" key="13">
    <source>
        <dbReference type="WBParaSite" id="SSLN_0000684501-mRNA-1"/>
    </source>
</evidence>
<name>A0A183SQY8_SCHSO</name>
<evidence type="ECO:0000256" key="4">
    <source>
        <dbReference type="ARBA" id="ARBA00022729"/>
    </source>
</evidence>
<evidence type="ECO:0000313" key="12">
    <source>
        <dbReference type="Proteomes" id="UP000275846"/>
    </source>
</evidence>
<protein>
    <submittedName>
        <fullName evidence="13">Bone morphogenetic protein 2-A</fullName>
    </submittedName>
</protein>
<evidence type="ECO:0000259" key="10">
    <source>
        <dbReference type="PROSITE" id="PS51362"/>
    </source>
</evidence>
<organism evidence="13">
    <name type="scientific">Schistocephalus solidus</name>
    <name type="common">Tapeworm</name>
    <dbReference type="NCBI Taxonomy" id="70667"/>
    <lineage>
        <taxon>Eukaryota</taxon>
        <taxon>Metazoa</taxon>
        <taxon>Spiralia</taxon>
        <taxon>Lophotrochozoa</taxon>
        <taxon>Platyhelminthes</taxon>
        <taxon>Cestoda</taxon>
        <taxon>Eucestoda</taxon>
        <taxon>Diphyllobothriidea</taxon>
        <taxon>Diphyllobothriidae</taxon>
        <taxon>Schistocephalus</taxon>
    </lineage>
</organism>
<dbReference type="FunFam" id="2.10.90.10:FF:000001">
    <property type="entry name" value="Bone morphogenetic protein 4"/>
    <property type="match status" value="1"/>
</dbReference>
<dbReference type="InterPro" id="IPR029034">
    <property type="entry name" value="Cystine-knot_cytokine"/>
</dbReference>